<keyword evidence="2" id="KW-1185">Reference proteome</keyword>
<sequence length="265" mass="27548">MAVCGRGSKQARFAATLVQLLGIECEPTSHGQECARAAVVIDTQGLHVGERGVLPVGVGGLRLPGDEAEFLRAVDRLLHPEAAALLGVFGKAGGVGASTMVMAIARVAARKRPVAILDCADPPSLFGRLAGGQEAGCGGSETSYREGQSYREGCEGREGREGYCGSELAELAGCRQWRNITVAKSAPDRLGHALALARKIGPGGLVVVDAGRAGSRGSAKLRALCARAIVVGCGRFHRVRGGEKFWPGPLLTLRIRALIRGCCGK</sequence>
<dbReference type="STRING" id="33007.HMPREF3198_00767"/>
<comment type="caution">
    <text evidence="1">The sequence shown here is derived from an EMBL/GenBank/DDBJ whole genome shotgun (WGS) entry which is preliminary data.</text>
</comment>
<dbReference type="AlphaFoldDB" id="A0A2I1IPV2"/>
<protein>
    <submittedName>
        <fullName evidence="1">Uncharacterized protein</fullName>
    </submittedName>
</protein>
<dbReference type="EMBL" id="PKKO01000001">
    <property type="protein sequence ID" value="PKY73144.1"/>
    <property type="molecule type" value="Genomic_DNA"/>
</dbReference>
<evidence type="ECO:0000313" key="2">
    <source>
        <dbReference type="Proteomes" id="UP000235122"/>
    </source>
</evidence>
<gene>
    <name evidence="1" type="ORF">CYJ19_00700</name>
</gene>
<reference evidence="1 2" key="1">
    <citation type="submission" date="2017-12" db="EMBL/GenBank/DDBJ databases">
        <title>Phylogenetic diversity of female urinary microbiome.</title>
        <authorList>
            <person name="Thomas-White K."/>
            <person name="Wolfe A.J."/>
        </authorList>
    </citation>
    <scope>NUCLEOTIDE SEQUENCE [LARGE SCALE GENOMIC DNA]</scope>
    <source>
        <strain evidence="1 2">UMB0402</strain>
    </source>
</reference>
<evidence type="ECO:0000313" key="1">
    <source>
        <dbReference type="EMBL" id="PKY73144.1"/>
    </source>
</evidence>
<organism evidence="1 2">
    <name type="scientific">Winkia neuii</name>
    <dbReference type="NCBI Taxonomy" id="33007"/>
    <lineage>
        <taxon>Bacteria</taxon>
        <taxon>Bacillati</taxon>
        <taxon>Actinomycetota</taxon>
        <taxon>Actinomycetes</taxon>
        <taxon>Actinomycetales</taxon>
        <taxon>Actinomycetaceae</taxon>
        <taxon>Winkia</taxon>
    </lineage>
</organism>
<proteinExistence type="predicted"/>
<name>A0A2I1IPV2_9ACTO</name>
<dbReference type="Proteomes" id="UP000235122">
    <property type="component" value="Unassembled WGS sequence"/>
</dbReference>
<accession>A0A2I1IPV2</accession>